<reference evidence="3" key="2">
    <citation type="submission" date="2015-01" db="EMBL/GenBank/DDBJ databases">
        <title>Evolutionary Origins and Diversification of the Mycorrhizal Mutualists.</title>
        <authorList>
            <consortium name="DOE Joint Genome Institute"/>
            <consortium name="Mycorrhizal Genomics Consortium"/>
            <person name="Kohler A."/>
            <person name="Kuo A."/>
            <person name="Nagy L.G."/>
            <person name="Floudas D."/>
            <person name="Copeland A."/>
            <person name="Barry K.W."/>
            <person name="Cichocki N."/>
            <person name="Veneault-Fourrey C."/>
            <person name="LaButti K."/>
            <person name="Lindquist E.A."/>
            <person name="Lipzen A."/>
            <person name="Lundell T."/>
            <person name="Morin E."/>
            <person name="Murat C."/>
            <person name="Riley R."/>
            <person name="Ohm R."/>
            <person name="Sun H."/>
            <person name="Tunlid A."/>
            <person name="Henrissat B."/>
            <person name="Grigoriev I.V."/>
            <person name="Hibbett D.S."/>
            <person name="Martin F."/>
        </authorList>
    </citation>
    <scope>NUCLEOTIDE SEQUENCE [LARGE SCALE GENOMIC DNA]</scope>
    <source>
        <strain evidence="3">UH-Slu-Lm8-n1</strain>
    </source>
</reference>
<protein>
    <submittedName>
        <fullName evidence="2">Uncharacterized protein</fullName>
    </submittedName>
</protein>
<dbReference type="STRING" id="930992.A0A0D0AQ93"/>
<feature type="compositionally biased region" description="Polar residues" evidence="1">
    <location>
        <begin position="111"/>
        <end position="121"/>
    </location>
</feature>
<evidence type="ECO:0000256" key="1">
    <source>
        <dbReference type="SAM" id="MobiDB-lite"/>
    </source>
</evidence>
<evidence type="ECO:0000313" key="3">
    <source>
        <dbReference type="Proteomes" id="UP000054485"/>
    </source>
</evidence>
<keyword evidence="3" id="KW-1185">Reference proteome</keyword>
<dbReference type="OrthoDB" id="2675199at2759"/>
<reference evidence="2 3" key="1">
    <citation type="submission" date="2014-04" db="EMBL/GenBank/DDBJ databases">
        <authorList>
            <consortium name="DOE Joint Genome Institute"/>
            <person name="Kuo A."/>
            <person name="Ruytinx J."/>
            <person name="Rineau F."/>
            <person name="Colpaert J."/>
            <person name="Kohler A."/>
            <person name="Nagy L.G."/>
            <person name="Floudas D."/>
            <person name="Copeland A."/>
            <person name="Barry K.W."/>
            <person name="Cichocki N."/>
            <person name="Veneault-Fourrey C."/>
            <person name="LaButti K."/>
            <person name="Lindquist E.A."/>
            <person name="Lipzen A."/>
            <person name="Lundell T."/>
            <person name="Morin E."/>
            <person name="Murat C."/>
            <person name="Sun H."/>
            <person name="Tunlid A."/>
            <person name="Henrissat B."/>
            <person name="Grigoriev I.V."/>
            <person name="Hibbett D.S."/>
            <person name="Martin F."/>
            <person name="Nordberg H.P."/>
            <person name="Cantor M.N."/>
            <person name="Hua S.X."/>
        </authorList>
    </citation>
    <scope>NUCLEOTIDE SEQUENCE [LARGE SCALE GENOMIC DNA]</scope>
    <source>
        <strain evidence="2 3">UH-Slu-Lm8-n1</strain>
    </source>
</reference>
<accession>A0A0D0AQ93</accession>
<dbReference type="InParanoid" id="A0A0D0AQ93"/>
<name>A0A0D0AQ93_9AGAM</name>
<dbReference type="HOGENOM" id="CLU_1441941_0_0_1"/>
<feature type="region of interest" description="Disordered" evidence="1">
    <location>
        <begin position="91"/>
        <end position="121"/>
    </location>
</feature>
<gene>
    <name evidence="2" type="ORF">CY34DRAFT_16369</name>
</gene>
<dbReference type="EMBL" id="KN835527">
    <property type="protein sequence ID" value="KIK36462.1"/>
    <property type="molecule type" value="Genomic_DNA"/>
</dbReference>
<feature type="compositionally biased region" description="Basic and acidic residues" evidence="1">
    <location>
        <begin position="93"/>
        <end position="109"/>
    </location>
</feature>
<dbReference type="AlphaFoldDB" id="A0A0D0AQ93"/>
<organism evidence="2 3">
    <name type="scientific">Suillus luteus UH-Slu-Lm8-n1</name>
    <dbReference type="NCBI Taxonomy" id="930992"/>
    <lineage>
        <taxon>Eukaryota</taxon>
        <taxon>Fungi</taxon>
        <taxon>Dikarya</taxon>
        <taxon>Basidiomycota</taxon>
        <taxon>Agaricomycotina</taxon>
        <taxon>Agaricomycetes</taxon>
        <taxon>Agaricomycetidae</taxon>
        <taxon>Boletales</taxon>
        <taxon>Suillineae</taxon>
        <taxon>Suillaceae</taxon>
        <taxon>Suillus</taxon>
    </lineage>
</organism>
<proteinExistence type="predicted"/>
<dbReference type="Proteomes" id="UP000054485">
    <property type="component" value="Unassembled WGS sequence"/>
</dbReference>
<evidence type="ECO:0000313" key="2">
    <source>
        <dbReference type="EMBL" id="KIK36462.1"/>
    </source>
</evidence>
<sequence>MEISPALSIPASLQVIPTKYNIIIRLWTYAFRKLLNLFMLFTNIQLDNFSPTLARFIKRIEIEGAEEHEWIMMAGTGGPAVKVAKKRQVAPAFRDEDSEEKRMDVDDKGASQASPALSDANTPAEFPVSFKLALELAFSMLSFVLRNPMRKASPFARSTLDLSHTHLLGYHHKTCRDAFRNGAFNTLA</sequence>